<feature type="chain" id="PRO_5003864170" description="1-alkyl-2-acetylglycerophosphocholine esterase" evidence="5">
    <location>
        <begin position="21"/>
        <end position="455"/>
    </location>
</feature>
<keyword evidence="5" id="KW-0732">Signal</keyword>
<dbReference type="GO" id="GO:0016042">
    <property type="term" value="P:lipid catabolic process"/>
    <property type="evidence" value="ECO:0007669"/>
    <property type="project" value="UniProtKB-KW"/>
</dbReference>
<dbReference type="STRING" id="1126212.K2RG08"/>
<evidence type="ECO:0000256" key="4">
    <source>
        <dbReference type="ARBA" id="ARBA00023098"/>
    </source>
</evidence>
<dbReference type="GO" id="GO:0003847">
    <property type="term" value="F:1-alkyl-2-acetylglycerophosphocholine esterase activity"/>
    <property type="evidence" value="ECO:0007669"/>
    <property type="project" value="UniProtKB-EC"/>
</dbReference>
<keyword evidence="4" id="KW-0443">Lipid metabolism</keyword>
<evidence type="ECO:0000256" key="3">
    <source>
        <dbReference type="ARBA" id="ARBA00022963"/>
    </source>
</evidence>
<reference evidence="6 7" key="1">
    <citation type="journal article" date="2012" name="BMC Genomics">
        <title>Tools to kill: Genome of one of the most destructive plant pathogenic fungi Macrophomina phaseolina.</title>
        <authorList>
            <person name="Islam M.S."/>
            <person name="Haque M.S."/>
            <person name="Islam M.M."/>
            <person name="Emdad E.M."/>
            <person name="Halim A."/>
            <person name="Hossen Q.M.M."/>
            <person name="Hossain M.Z."/>
            <person name="Ahmed B."/>
            <person name="Rahim S."/>
            <person name="Rahman M.S."/>
            <person name="Alam M.M."/>
            <person name="Hou S."/>
            <person name="Wan X."/>
            <person name="Saito J.A."/>
            <person name="Alam M."/>
        </authorList>
    </citation>
    <scope>NUCLEOTIDE SEQUENCE [LARGE SCALE GENOMIC DNA]</scope>
    <source>
        <strain evidence="6 7">MS6</strain>
    </source>
</reference>
<sequence length="455" mass="47727">MKLLNGLLVSMLSMASTTYSKETPLHKPTGPHHVTYTQGIFNHTTLDDFTAPNGTGVGTFLLVSIFAPTASVPNQTVRYMDDANAQLWEEALGFPTSSLSSLVTELQYGAPILSNATSHNPTLLFLPGAGLPTLAYTAYLTELASHGHTIITIDHPGEPPYLSLPSSLGGGGIRSAFAPFTSYAWTIPQLQKIYAYRLTDAAAVLSSPTYLRSLHRTLSSLGPAPPLNLTHLSIFGHSIGGAAAAGLIAQSQSESESPPGHTALPTILAGANLDGWFFFNIHDIFPSAPPANTSSSSSSSPSSPYPDLSPAPFLELARSGPGATSAFPSGILAPDATWTNFSAAQTGWLRDVALNGTEHMDFSDVPLWVDVLGLRGSVRSPDGTFLGSIAGRRVTEVVVRFLRGFLGFGGSGGGGRGGNRGEGGLSAVDELVKEIPEAYVRESQDCAGVYVDRGL</sequence>
<name>K2RG08_MACPH</name>
<dbReference type="OrthoDB" id="2363873at2759"/>
<evidence type="ECO:0000256" key="2">
    <source>
        <dbReference type="ARBA" id="ARBA00022801"/>
    </source>
</evidence>
<dbReference type="AlphaFoldDB" id="K2RG08"/>
<keyword evidence="3" id="KW-0442">Lipid degradation</keyword>
<evidence type="ECO:0000313" key="7">
    <source>
        <dbReference type="Proteomes" id="UP000007129"/>
    </source>
</evidence>
<feature type="signal peptide" evidence="5">
    <location>
        <begin position="1"/>
        <end position="20"/>
    </location>
</feature>
<dbReference type="EC" id="3.1.1.47" evidence="1"/>
<accession>K2RG08</accession>
<dbReference type="HOGENOM" id="CLU_026278_0_0_1"/>
<evidence type="ECO:0000256" key="5">
    <source>
        <dbReference type="SAM" id="SignalP"/>
    </source>
</evidence>
<gene>
    <name evidence="6" type="ORF">MPH_09345</name>
</gene>
<comment type="caution">
    <text evidence="6">The sequence shown here is derived from an EMBL/GenBank/DDBJ whole genome shotgun (WGS) entry which is preliminary data.</text>
</comment>
<dbReference type="InParanoid" id="K2RG08"/>
<dbReference type="PANTHER" id="PTHR10272:SF14">
    <property type="entry name" value="PAF ACETYLHYDROLASE FAMILY PROTEIN"/>
    <property type="match status" value="1"/>
</dbReference>
<evidence type="ECO:0000256" key="1">
    <source>
        <dbReference type="ARBA" id="ARBA00013201"/>
    </source>
</evidence>
<proteinExistence type="predicted"/>
<protein>
    <recommendedName>
        <fullName evidence="1">1-alkyl-2-acetylglycerophosphocholine esterase</fullName>
        <ecNumber evidence="1">3.1.1.47</ecNumber>
    </recommendedName>
</protein>
<dbReference type="EMBL" id="AHHD01000410">
    <property type="protein sequence ID" value="EKG13513.1"/>
    <property type="molecule type" value="Genomic_DNA"/>
</dbReference>
<dbReference type="Gene3D" id="3.40.50.1820">
    <property type="entry name" value="alpha/beta hydrolase"/>
    <property type="match status" value="1"/>
</dbReference>
<dbReference type="Proteomes" id="UP000007129">
    <property type="component" value="Unassembled WGS sequence"/>
</dbReference>
<evidence type="ECO:0000313" key="6">
    <source>
        <dbReference type="EMBL" id="EKG13513.1"/>
    </source>
</evidence>
<dbReference type="PANTHER" id="PTHR10272">
    <property type="entry name" value="PLATELET-ACTIVATING FACTOR ACETYLHYDROLASE"/>
    <property type="match status" value="1"/>
</dbReference>
<organism evidence="6 7">
    <name type="scientific">Macrophomina phaseolina (strain MS6)</name>
    <name type="common">Charcoal rot fungus</name>
    <dbReference type="NCBI Taxonomy" id="1126212"/>
    <lineage>
        <taxon>Eukaryota</taxon>
        <taxon>Fungi</taxon>
        <taxon>Dikarya</taxon>
        <taxon>Ascomycota</taxon>
        <taxon>Pezizomycotina</taxon>
        <taxon>Dothideomycetes</taxon>
        <taxon>Dothideomycetes incertae sedis</taxon>
        <taxon>Botryosphaeriales</taxon>
        <taxon>Botryosphaeriaceae</taxon>
        <taxon>Macrophomina</taxon>
    </lineage>
</organism>
<keyword evidence="2" id="KW-0378">Hydrolase</keyword>
<dbReference type="VEuPathDB" id="FungiDB:MPH_09345"/>
<dbReference type="InterPro" id="IPR029058">
    <property type="entry name" value="AB_hydrolase_fold"/>
</dbReference>
<dbReference type="SUPFAM" id="SSF53474">
    <property type="entry name" value="alpha/beta-Hydrolases"/>
    <property type="match status" value="1"/>
</dbReference>